<dbReference type="KEGG" id="nfl:COO91_04117"/>
<organism evidence="1 2">
    <name type="scientific">Nostoc flagelliforme CCNUN1</name>
    <dbReference type="NCBI Taxonomy" id="2038116"/>
    <lineage>
        <taxon>Bacteria</taxon>
        <taxon>Bacillati</taxon>
        <taxon>Cyanobacteriota</taxon>
        <taxon>Cyanophyceae</taxon>
        <taxon>Nostocales</taxon>
        <taxon>Nostocaceae</taxon>
        <taxon>Nostoc</taxon>
    </lineage>
</organism>
<dbReference type="AlphaFoldDB" id="A0A2K8SRP7"/>
<gene>
    <name evidence="1" type="ORF">COO91_04117</name>
</gene>
<proteinExistence type="predicted"/>
<keyword evidence="2" id="KW-1185">Reference proteome</keyword>
<reference evidence="1 2" key="1">
    <citation type="submission" date="2017-11" db="EMBL/GenBank/DDBJ databases">
        <title>Complete genome of a free-living desiccation-tolerant cyanobacterium and its photosynthetic adaptation to extreme terrestrial habitat.</title>
        <authorList>
            <person name="Shang J."/>
        </authorList>
    </citation>
    <scope>NUCLEOTIDE SEQUENCE [LARGE SCALE GENOMIC DNA]</scope>
    <source>
        <strain evidence="1 2">CCNUN1</strain>
    </source>
</reference>
<dbReference type="EMBL" id="CP024785">
    <property type="protein sequence ID" value="AUB38152.1"/>
    <property type="molecule type" value="Genomic_DNA"/>
</dbReference>
<name>A0A2K8SRP7_9NOSO</name>
<protein>
    <submittedName>
        <fullName evidence="1">Uncharacterized protein</fullName>
    </submittedName>
</protein>
<sequence length="66" mass="7703">MVKSEIYAQKLDYVNQGVLEDFIRKKLKTQLLQYGDERNVKKYILLLKNKIGEWGVGSRGQGEQDE</sequence>
<evidence type="ECO:0000313" key="2">
    <source>
        <dbReference type="Proteomes" id="UP000232003"/>
    </source>
</evidence>
<dbReference type="Proteomes" id="UP000232003">
    <property type="component" value="Chromosome"/>
</dbReference>
<evidence type="ECO:0000313" key="1">
    <source>
        <dbReference type="EMBL" id="AUB38152.1"/>
    </source>
</evidence>
<accession>A0A2K8SRP7</accession>